<comment type="caution">
    <text evidence="1">The sequence shown here is derived from an EMBL/GenBank/DDBJ whole genome shotgun (WGS) entry which is preliminary data.</text>
</comment>
<name>A0A1B7KMK4_PARTM</name>
<dbReference type="Proteomes" id="UP000078290">
    <property type="component" value="Unassembled WGS sequence"/>
</dbReference>
<sequence length="87" mass="10401">MINDNKSIRYKLYNVQKAFCSPAFQIRRTKNEIYIIIHQQRTIHNKYCNDAWRIAKKDCKPVCVQNGRAQKIINNVLKITDNLLQYM</sequence>
<evidence type="ECO:0000313" key="2">
    <source>
        <dbReference type="Proteomes" id="UP000078290"/>
    </source>
</evidence>
<evidence type="ECO:0000313" key="1">
    <source>
        <dbReference type="EMBL" id="OAT71324.1"/>
    </source>
</evidence>
<dbReference type="AlphaFoldDB" id="A0A1B7KMK4"/>
<organism evidence="1 2">
    <name type="scientific">Parageobacillus thermoglucosidasius</name>
    <name type="common">Geobacillus thermoglucosidasius</name>
    <dbReference type="NCBI Taxonomy" id="1426"/>
    <lineage>
        <taxon>Bacteria</taxon>
        <taxon>Bacillati</taxon>
        <taxon>Bacillota</taxon>
        <taxon>Bacilli</taxon>
        <taxon>Bacillales</taxon>
        <taxon>Anoxybacillaceae</taxon>
        <taxon>Parageobacillus</taxon>
    </lineage>
</organism>
<protein>
    <submittedName>
        <fullName evidence="1">Uncharacterized protein</fullName>
    </submittedName>
</protein>
<dbReference type="EMBL" id="LXMA01000043">
    <property type="protein sequence ID" value="OAT71324.1"/>
    <property type="molecule type" value="Genomic_DNA"/>
</dbReference>
<proteinExistence type="predicted"/>
<accession>A0A1B7KMK4</accession>
<gene>
    <name evidence="1" type="ORF">A7K69_14650</name>
</gene>
<reference evidence="2" key="1">
    <citation type="submission" date="2016-05" db="EMBL/GenBank/DDBJ databases">
        <authorList>
            <person name="Wang W."/>
            <person name="Zhu L."/>
        </authorList>
    </citation>
    <scope>NUCLEOTIDE SEQUENCE [LARGE SCALE GENOMIC DNA]</scope>
    <source>
        <strain evidence="2">W-2</strain>
    </source>
</reference>